<organism evidence="2 3">
    <name type="scientific">Rhizophagus clarus</name>
    <dbReference type="NCBI Taxonomy" id="94130"/>
    <lineage>
        <taxon>Eukaryota</taxon>
        <taxon>Fungi</taxon>
        <taxon>Fungi incertae sedis</taxon>
        <taxon>Mucoromycota</taxon>
        <taxon>Glomeromycotina</taxon>
        <taxon>Glomeromycetes</taxon>
        <taxon>Glomerales</taxon>
        <taxon>Glomeraceae</taxon>
        <taxon>Rhizophagus</taxon>
    </lineage>
</organism>
<proteinExistence type="predicted"/>
<sequence length="146" mass="16386">MYLLIDFNYLMAQRVFLSNNCSNSDNQRFSINCAKCNIQSNSANWVLYHTSCSIMNKESNLCMNGKDVNEPLGQTDCGSAMKWDLFGRKSPDYNMIKDDSNNIQISKGGLARVVLGSIISTSLIAFAICYSIIKHKKIYPNHALNV</sequence>
<reference evidence="2" key="1">
    <citation type="submission" date="2019-10" db="EMBL/GenBank/DDBJ databases">
        <title>Conservation and host-specific expression of non-tandemly repeated heterogenous ribosome RNA gene in arbuscular mycorrhizal fungi.</title>
        <authorList>
            <person name="Maeda T."/>
            <person name="Kobayashi Y."/>
            <person name="Nakagawa T."/>
            <person name="Ezawa T."/>
            <person name="Yamaguchi K."/>
            <person name="Bino T."/>
            <person name="Nishimoto Y."/>
            <person name="Shigenobu S."/>
            <person name="Kawaguchi M."/>
        </authorList>
    </citation>
    <scope>NUCLEOTIDE SEQUENCE</scope>
    <source>
        <strain evidence="2">HR1</strain>
    </source>
</reference>
<evidence type="ECO:0000256" key="1">
    <source>
        <dbReference type="SAM" id="Phobius"/>
    </source>
</evidence>
<name>A0A8H3M8G3_9GLOM</name>
<keyword evidence="1" id="KW-0472">Membrane</keyword>
<keyword evidence="1" id="KW-1133">Transmembrane helix</keyword>
<dbReference type="OrthoDB" id="2338390at2759"/>
<evidence type="ECO:0000313" key="3">
    <source>
        <dbReference type="Proteomes" id="UP000615446"/>
    </source>
</evidence>
<gene>
    <name evidence="2" type="ORF">RCL2_002900000</name>
</gene>
<keyword evidence="1" id="KW-0812">Transmembrane</keyword>
<protein>
    <submittedName>
        <fullName evidence="2">Uncharacterized protein</fullName>
    </submittedName>
</protein>
<feature type="transmembrane region" description="Helical" evidence="1">
    <location>
        <begin position="110"/>
        <end position="133"/>
    </location>
</feature>
<comment type="caution">
    <text evidence="2">The sequence shown here is derived from an EMBL/GenBank/DDBJ whole genome shotgun (WGS) entry which is preliminary data.</text>
</comment>
<dbReference type="AlphaFoldDB" id="A0A8H3M8G3"/>
<dbReference type="EMBL" id="BLAL01000313">
    <property type="protein sequence ID" value="GET02624.1"/>
    <property type="molecule type" value="Genomic_DNA"/>
</dbReference>
<dbReference type="Proteomes" id="UP000615446">
    <property type="component" value="Unassembled WGS sequence"/>
</dbReference>
<evidence type="ECO:0000313" key="2">
    <source>
        <dbReference type="EMBL" id="GET02624.1"/>
    </source>
</evidence>
<accession>A0A8H3M8G3</accession>